<comment type="caution">
    <text evidence="1">The sequence shown here is derived from an EMBL/GenBank/DDBJ whole genome shotgun (WGS) entry which is preliminary data.</text>
</comment>
<dbReference type="NCBIfam" id="NF040588">
    <property type="entry name" value="FxsC_Nterm"/>
    <property type="match status" value="1"/>
</dbReference>
<proteinExistence type="predicted"/>
<evidence type="ECO:0000313" key="2">
    <source>
        <dbReference type="Proteomes" id="UP000053039"/>
    </source>
</evidence>
<gene>
    <name evidence="1" type="ORF">AQI94_02260</name>
</gene>
<dbReference type="NCBIfam" id="TIGR04276">
    <property type="entry name" value="FxsC_Cterm"/>
    <property type="match status" value="1"/>
</dbReference>
<sequence length="408" mass="44514">MTAPVFFLSHARTPGSRVFGPDPDRPVFEFFDDLSRSVARALDVPQVTAGFVERAGATLAESQRALATCQVFVPLYSPRYFTDPVCGRQWAAFRRRAGASFPGSVVPVLWTPRRAAAALPLAVLDVPVELGPPEPHEESSAAVYEKERYEDGGLYRLLDVDEDGQVYRRILERLARRVAVAARAFPAPPVHAGEVVAVADAFAVPPPRPVLRLTVLAPQGDRLPPGRDADAYGPLPTDWRPYRSAGEAPVAVQMAAVARNLGFSPESVPFEKAYAEFLSPGPGPAPWVLVIDAWTLSDPRLAERVRDIDAADRPWVAVLAVLAVDEEQTRQHEKRLRALLRAALPRHIDAGRNAQRAAARGIETADAFGLIFAELAQGSYMRYVGGIQEHAPAPRSWPTKDDDSETGE</sequence>
<dbReference type="InterPro" id="IPR047603">
    <property type="entry name" value="FxsC_N"/>
</dbReference>
<dbReference type="OrthoDB" id="9150238at2"/>
<protein>
    <recommendedName>
        <fullName evidence="3">FxsC protein</fullName>
    </recommendedName>
</protein>
<evidence type="ECO:0008006" key="3">
    <source>
        <dbReference type="Google" id="ProtNLM"/>
    </source>
</evidence>
<dbReference type="RefSeq" id="WP_051831883.1">
    <property type="nucleotide sequence ID" value="NZ_JBEYZI010000038.1"/>
</dbReference>
<organism evidence="1 2">
    <name type="scientific">Streptomyces pseudovenezuelae</name>
    <dbReference type="NCBI Taxonomy" id="67350"/>
    <lineage>
        <taxon>Bacteria</taxon>
        <taxon>Bacillati</taxon>
        <taxon>Actinomycetota</taxon>
        <taxon>Actinomycetes</taxon>
        <taxon>Kitasatosporales</taxon>
        <taxon>Streptomycetaceae</taxon>
        <taxon>Streptomyces</taxon>
        <taxon>Streptomyces aurantiacus group</taxon>
    </lineage>
</organism>
<evidence type="ECO:0000313" key="1">
    <source>
        <dbReference type="EMBL" id="KUM90644.1"/>
    </source>
</evidence>
<accession>A0A101NCV9</accession>
<dbReference type="InterPro" id="IPR026367">
    <property type="entry name" value="FxsC_C"/>
</dbReference>
<reference evidence="1 2" key="1">
    <citation type="submission" date="2015-10" db="EMBL/GenBank/DDBJ databases">
        <title>Draft genome sequence of Streptomyces pseudovenezuelae DSM 40212, type strain for the species Streptomyces pseudovenezuelae.</title>
        <authorList>
            <person name="Ruckert C."/>
            <person name="Winkler A."/>
            <person name="Kalinowski J."/>
            <person name="Kampfer P."/>
            <person name="Glaeser S."/>
        </authorList>
    </citation>
    <scope>NUCLEOTIDE SEQUENCE [LARGE SCALE GENOMIC DNA]</scope>
    <source>
        <strain evidence="1 2">DSM 40212</strain>
    </source>
</reference>
<dbReference type="AlphaFoldDB" id="A0A101NCV9"/>
<dbReference type="EMBL" id="LMWM01000003">
    <property type="protein sequence ID" value="KUM90644.1"/>
    <property type="molecule type" value="Genomic_DNA"/>
</dbReference>
<name>A0A101NCV9_9ACTN</name>
<dbReference type="Proteomes" id="UP000053039">
    <property type="component" value="Unassembled WGS sequence"/>
</dbReference>